<dbReference type="AlphaFoldDB" id="A0A3Q2D340"/>
<protein>
    <recommendedName>
        <fullName evidence="3">receptor protein serine/threonine kinase</fullName>
        <ecNumber evidence="3">2.7.11.30</ecNumber>
    </recommendedName>
</protein>
<evidence type="ECO:0000256" key="4">
    <source>
        <dbReference type="ARBA" id="ARBA00022527"/>
    </source>
</evidence>
<keyword evidence="10 14" id="KW-0067">ATP-binding</keyword>
<comment type="subcellular location">
    <subcellularLocation>
        <location evidence="1">Membrane</location>
        <topology evidence="1">Single-pass type I membrane protein</topology>
    </subcellularLocation>
</comment>
<evidence type="ECO:0000256" key="13">
    <source>
        <dbReference type="ARBA" id="ARBA00023170"/>
    </source>
</evidence>
<dbReference type="PANTHER" id="PTHR23255">
    <property type="entry name" value="TRANSFORMING GROWTH FACTOR-BETA RECEPTOR TYPE I AND II"/>
    <property type="match status" value="1"/>
</dbReference>
<dbReference type="InterPro" id="IPR011009">
    <property type="entry name" value="Kinase-like_dom_sf"/>
</dbReference>
<dbReference type="InterPro" id="IPR017441">
    <property type="entry name" value="Protein_kinase_ATP_BS"/>
</dbReference>
<reference evidence="17" key="1">
    <citation type="submission" date="2025-08" db="UniProtKB">
        <authorList>
            <consortium name="Ensembl"/>
        </authorList>
    </citation>
    <scope>IDENTIFICATION</scope>
</reference>
<evidence type="ECO:0000313" key="17">
    <source>
        <dbReference type="Ensembl" id="ENSCVAP00000012941.1"/>
    </source>
</evidence>
<dbReference type="GO" id="GO:0005024">
    <property type="term" value="F:transforming growth factor beta receptor activity"/>
    <property type="evidence" value="ECO:0007669"/>
    <property type="project" value="TreeGrafter"/>
</dbReference>
<keyword evidence="8 14" id="KW-0547">Nucleotide-binding</keyword>
<name>A0A3Q2D340_CYPVA</name>
<keyword evidence="6 15" id="KW-0812">Transmembrane</keyword>
<dbReference type="Gene3D" id="3.30.200.20">
    <property type="entry name" value="Phosphorylase Kinase, domain 1"/>
    <property type="match status" value="1"/>
</dbReference>
<dbReference type="SUPFAM" id="SSF56112">
    <property type="entry name" value="Protein kinase-like (PK-like)"/>
    <property type="match status" value="1"/>
</dbReference>
<dbReference type="EC" id="2.7.11.30" evidence="3"/>
<evidence type="ECO:0000256" key="7">
    <source>
        <dbReference type="ARBA" id="ARBA00022729"/>
    </source>
</evidence>
<organism evidence="17 18">
    <name type="scientific">Cyprinodon variegatus</name>
    <name type="common">Sheepshead minnow</name>
    <dbReference type="NCBI Taxonomy" id="28743"/>
    <lineage>
        <taxon>Eukaryota</taxon>
        <taxon>Metazoa</taxon>
        <taxon>Chordata</taxon>
        <taxon>Craniata</taxon>
        <taxon>Vertebrata</taxon>
        <taxon>Euteleostomi</taxon>
        <taxon>Actinopterygii</taxon>
        <taxon>Neopterygii</taxon>
        <taxon>Teleostei</taxon>
        <taxon>Neoteleostei</taxon>
        <taxon>Acanthomorphata</taxon>
        <taxon>Ovalentaria</taxon>
        <taxon>Atherinomorphae</taxon>
        <taxon>Cyprinodontiformes</taxon>
        <taxon>Cyprinodontidae</taxon>
        <taxon>Cyprinodon</taxon>
    </lineage>
</organism>
<comment type="similarity">
    <text evidence="2">Belongs to the protein kinase superfamily. TKL Ser/Thr protein kinase family. TGFB receptor subfamily.</text>
</comment>
<keyword evidence="9" id="KW-0418">Kinase</keyword>
<dbReference type="CDD" id="cd23616">
    <property type="entry name" value="TFP_LU_ECD_AMHR2"/>
    <property type="match status" value="1"/>
</dbReference>
<keyword evidence="18" id="KW-1185">Reference proteome</keyword>
<evidence type="ECO:0000256" key="5">
    <source>
        <dbReference type="ARBA" id="ARBA00022679"/>
    </source>
</evidence>
<keyword evidence="12 15" id="KW-0472">Membrane</keyword>
<dbReference type="PROSITE" id="PS50011">
    <property type="entry name" value="PROTEIN_KINASE_DOM"/>
    <property type="match status" value="1"/>
</dbReference>
<evidence type="ECO:0000256" key="6">
    <source>
        <dbReference type="ARBA" id="ARBA00022692"/>
    </source>
</evidence>
<evidence type="ECO:0000259" key="16">
    <source>
        <dbReference type="PROSITE" id="PS50011"/>
    </source>
</evidence>
<dbReference type="PANTHER" id="PTHR23255:SF49">
    <property type="entry name" value="ANTI-MUELLERIAN HORMONE TYPE-2 RECEPTOR"/>
    <property type="match status" value="1"/>
</dbReference>
<dbReference type="Pfam" id="PF00069">
    <property type="entry name" value="Pkinase"/>
    <property type="match status" value="1"/>
</dbReference>
<evidence type="ECO:0000256" key="8">
    <source>
        <dbReference type="ARBA" id="ARBA00022741"/>
    </source>
</evidence>
<evidence type="ECO:0000256" key="12">
    <source>
        <dbReference type="ARBA" id="ARBA00023136"/>
    </source>
</evidence>
<evidence type="ECO:0000256" key="3">
    <source>
        <dbReference type="ARBA" id="ARBA00012401"/>
    </source>
</evidence>
<keyword evidence="13" id="KW-0675">Receptor</keyword>
<dbReference type="Gene3D" id="1.10.510.10">
    <property type="entry name" value="Transferase(Phosphotransferase) domain 1"/>
    <property type="match status" value="1"/>
</dbReference>
<dbReference type="GO" id="GO:0030509">
    <property type="term" value="P:BMP signaling pathway"/>
    <property type="evidence" value="ECO:0007669"/>
    <property type="project" value="TreeGrafter"/>
</dbReference>
<feature type="domain" description="Protein kinase" evidence="16">
    <location>
        <begin position="192"/>
        <end position="485"/>
    </location>
</feature>
<dbReference type="GO" id="GO:0005886">
    <property type="term" value="C:plasma membrane"/>
    <property type="evidence" value="ECO:0007669"/>
    <property type="project" value="TreeGrafter"/>
</dbReference>
<dbReference type="InterPro" id="IPR000719">
    <property type="entry name" value="Prot_kinase_dom"/>
</dbReference>
<proteinExistence type="inferred from homology"/>
<accession>A0A3Q2D340</accession>
<dbReference type="InterPro" id="IPR000333">
    <property type="entry name" value="TGFB_receptor"/>
</dbReference>
<feature type="transmembrane region" description="Helical" evidence="15">
    <location>
        <begin position="12"/>
        <end position="30"/>
    </location>
</feature>
<evidence type="ECO:0000256" key="14">
    <source>
        <dbReference type="PROSITE-ProRule" id="PRU10141"/>
    </source>
</evidence>
<sequence length="485" mass="55082">MFTFHSKKPYLVINSGFFFLILEFLFMLMVHQSLLEKRLCVYQVTDSKYSSAGNVSGSEQLCDKTDCCLAIFQIINGQPKVDTLACGIANMVCPDATCRAKPHFIDPYIQCTCRTDLCNGKITWSPETEQPPVTQHYTAASFKILNTYVCLKFFIFDVYFLEDPLQPSCHDYNVQPLCSCQIKASENQIPDIVLQEVLGQGHFASVYQAKQRGSVVAVKVYPANWKHMFIKEKEVYELPLMKHEGIVKFLGTGRKPDNGSLLIVLQYAEYGSLHSFLCKHTSSWMLSMKLCQTLSEGLSYLHSDHHSMHKPPVAHRDLSSSNVLVRADWTCVLSDFGSATILRSCSGHRFWQDHTTNMQFCTLNYMSPEILEGSVNLSSSSYLLQGDIYALGLILWEVWMRCSDLFPGGAVPQHLLPYELELEANVTFERLILYVSEMDRRPSIPENWKALPQVFIMKELLTDCWDSDTDARLTAACVVDRLISL</sequence>
<dbReference type="PROSITE" id="PS00107">
    <property type="entry name" value="PROTEIN_KINASE_ATP"/>
    <property type="match status" value="1"/>
</dbReference>
<keyword evidence="4" id="KW-0723">Serine/threonine-protein kinase</keyword>
<reference evidence="17" key="2">
    <citation type="submission" date="2025-09" db="UniProtKB">
        <authorList>
            <consortium name="Ensembl"/>
        </authorList>
    </citation>
    <scope>IDENTIFICATION</scope>
</reference>
<dbReference type="GeneTree" id="ENSGT00940000160885"/>
<feature type="binding site" evidence="14">
    <location>
        <position position="219"/>
    </location>
    <ligand>
        <name>ATP</name>
        <dbReference type="ChEBI" id="CHEBI:30616"/>
    </ligand>
</feature>
<evidence type="ECO:0000256" key="11">
    <source>
        <dbReference type="ARBA" id="ARBA00022989"/>
    </source>
</evidence>
<dbReference type="Proteomes" id="UP000265020">
    <property type="component" value="Unassembled WGS sequence"/>
</dbReference>
<dbReference type="OMA" id="RCPDLWP"/>
<keyword evidence="11 15" id="KW-1133">Transmembrane helix</keyword>
<evidence type="ECO:0000313" key="18">
    <source>
        <dbReference type="Proteomes" id="UP000265020"/>
    </source>
</evidence>
<evidence type="ECO:0000256" key="1">
    <source>
        <dbReference type="ARBA" id="ARBA00004479"/>
    </source>
</evidence>
<evidence type="ECO:0000256" key="10">
    <source>
        <dbReference type="ARBA" id="ARBA00022840"/>
    </source>
</evidence>
<dbReference type="GO" id="GO:0005524">
    <property type="term" value="F:ATP binding"/>
    <property type="evidence" value="ECO:0007669"/>
    <property type="project" value="UniProtKB-UniRule"/>
</dbReference>
<evidence type="ECO:0000256" key="9">
    <source>
        <dbReference type="ARBA" id="ARBA00022777"/>
    </source>
</evidence>
<dbReference type="STRING" id="28743.ENSCVAP00000012941"/>
<evidence type="ECO:0000256" key="15">
    <source>
        <dbReference type="SAM" id="Phobius"/>
    </source>
</evidence>
<evidence type="ECO:0000256" key="2">
    <source>
        <dbReference type="ARBA" id="ARBA00009605"/>
    </source>
</evidence>
<keyword evidence="7" id="KW-0732">Signal</keyword>
<keyword evidence="5" id="KW-0808">Transferase</keyword>
<dbReference type="GO" id="GO:0043235">
    <property type="term" value="C:receptor complex"/>
    <property type="evidence" value="ECO:0007669"/>
    <property type="project" value="TreeGrafter"/>
</dbReference>
<dbReference type="Ensembl" id="ENSCVAT00000020355.1">
    <property type="protein sequence ID" value="ENSCVAP00000012941.1"/>
    <property type="gene ID" value="ENSCVAG00000015414.1"/>
</dbReference>